<gene>
    <name evidence="3" type="ORF">AAW31_15830</name>
    <name evidence="5" type="ORF">BCL69_104624</name>
    <name evidence="4" type="ORF">SAMN05421882_100167</name>
</gene>
<reference evidence="5 8" key="4">
    <citation type="submission" date="2019-07" db="EMBL/GenBank/DDBJ databases">
        <title>Active sludge and wastewater microbial communities from Klosterneuburg, Austria.</title>
        <authorList>
            <person name="Wagner M."/>
        </authorList>
    </citation>
    <scope>NUCLEOTIDE SEQUENCE [LARGE SCALE GENOMIC DNA]</scope>
    <source>
        <strain evidence="5 8">Nm2</strain>
    </source>
</reference>
<reference evidence="6" key="1">
    <citation type="submission" date="2015-05" db="EMBL/GenBank/DDBJ databases">
        <title>Draft genome of Nitrosomonas communis strain Nm2.</title>
        <authorList>
            <person name="Kozlowski J.A."/>
            <person name="Kits K.D."/>
            <person name="Stein L.Y."/>
        </authorList>
    </citation>
    <scope>NUCLEOTIDE SEQUENCE [LARGE SCALE GENOMIC DNA]</scope>
    <source>
        <strain evidence="6">Nm2</strain>
    </source>
</reference>
<dbReference type="EMBL" id="VNHT01000046">
    <property type="protein sequence ID" value="TYP82114.1"/>
    <property type="molecule type" value="Genomic_DNA"/>
</dbReference>
<dbReference type="HAMAP" id="MF_00758">
    <property type="entry name" value="UPF0301"/>
    <property type="match status" value="1"/>
</dbReference>
<dbReference type="OrthoDB" id="9807486at2"/>
<reference evidence="3 6" key="2">
    <citation type="journal article" date="2016" name="Genome Announc.">
        <title>Genome Sequence of Nitrosomonas communis Strain Nm2, a Mesophilic Ammonia-Oxidizing Bacterium Isolated from Mediterranean Soil.</title>
        <authorList>
            <person name="Kozlowski J.A."/>
            <person name="Kits K.D."/>
            <person name="Stein L.Y."/>
        </authorList>
    </citation>
    <scope>NUCLEOTIDE SEQUENCE [LARGE SCALE GENOMIC DNA]</scope>
    <source>
        <strain evidence="3 6">Nm2</strain>
    </source>
</reference>
<dbReference type="Gene3D" id="3.40.1740.10">
    <property type="entry name" value="VC0467-like"/>
    <property type="match status" value="1"/>
</dbReference>
<dbReference type="EMBL" id="CP011451">
    <property type="protein sequence ID" value="AKH39702.1"/>
    <property type="molecule type" value="Genomic_DNA"/>
</dbReference>
<dbReference type="Proteomes" id="UP000183454">
    <property type="component" value="Unassembled WGS sequence"/>
</dbReference>
<sequence>MKNINLTDHFLIAMPNLNDPFFAKTLTYICEHNENGALGLVINRPTELTVEKLFEQLGIPFTDSFPTERFVLFGGPVQIDSGFVLHQPIGKWKSTLAVNQTVGLTSSVDILEAIANCEGPEQMLVSLGYSGWAPGQIEQELAQNAWLTVPASSNIIFEMSFEERLPAAAQSLGINFSNLSNEVGHA</sequence>
<dbReference type="Pfam" id="PF02622">
    <property type="entry name" value="DUF179"/>
    <property type="match status" value="1"/>
</dbReference>
<dbReference type="KEGG" id="nco:AAW31_15830"/>
<evidence type="ECO:0000313" key="8">
    <source>
        <dbReference type="Proteomes" id="UP000324176"/>
    </source>
</evidence>
<dbReference type="PANTHER" id="PTHR30327:SF1">
    <property type="entry name" value="UPF0301 PROTEIN YQGE"/>
    <property type="match status" value="1"/>
</dbReference>
<dbReference type="AlphaFoldDB" id="A0A0F7KLH2"/>
<organism evidence="3 6">
    <name type="scientific">Nitrosomonas communis</name>
    <dbReference type="NCBI Taxonomy" id="44574"/>
    <lineage>
        <taxon>Bacteria</taxon>
        <taxon>Pseudomonadati</taxon>
        <taxon>Pseudomonadota</taxon>
        <taxon>Betaproteobacteria</taxon>
        <taxon>Nitrosomonadales</taxon>
        <taxon>Nitrosomonadaceae</taxon>
        <taxon>Nitrosomonas</taxon>
    </lineage>
</organism>
<reference evidence="4 7" key="3">
    <citation type="submission" date="2016-10" db="EMBL/GenBank/DDBJ databases">
        <authorList>
            <person name="de Groot N.N."/>
        </authorList>
    </citation>
    <scope>NUCLEOTIDE SEQUENCE [LARGE SCALE GENOMIC DNA]</scope>
    <source>
        <strain evidence="4 7">Nm110</strain>
    </source>
</reference>
<evidence type="ECO:0000256" key="1">
    <source>
        <dbReference type="ARBA" id="ARBA00009600"/>
    </source>
</evidence>
<dbReference type="PANTHER" id="PTHR30327">
    <property type="entry name" value="UNCHARACTERIZED PROTEIN YQGE"/>
    <property type="match status" value="1"/>
</dbReference>
<dbReference type="RefSeq" id="WP_046851877.1">
    <property type="nucleotide sequence ID" value="NZ_CBDIPD010000080.1"/>
</dbReference>
<dbReference type="EMBL" id="FNNH01000001">
    <property type="protein sequence ID" value="SDV99492.1"/>
    <property type="molecule type" value="Genomic_DNA"/>
</dbReference>
<name>A0A0F7KLH2_9PROT</name>
<accession>A0A0F7KLH2</accession>
<dbReference type="PATRIC" id="fig|44574.3.peg.3831"/>
<proteinExistence type="inferred from homology"/>
<comment type="similarity">
    <text evidence="1 2">Belongs to the UPF0301 (AlgH) family.</text>
</comment>
<dbReference type="GO" id="GO:0005829">
    <property type="term" value="C:cytosol"/>
    <property type="evidence" value="ECO:0007669"/>
    <property type="project" value="TreeGrafter"/>
</dbReference>
<evidence type="ECO:0000256" key="2">
    <source>
        <dbReference type="HAMAP-Rule" id="MF_00758"/>
    </source>
</evidence>
<dbReference type="SUPFAM" id="SSF143456">
    <property type="entry name" value="VC0467-like"/>
    <property type="match status" value="1"/>
</dbReference>
<protein>
    <recommendedName>
        <fullName evidence="2">UPF0301 protein AAW31_15830</fullName>
    </recommendedName>
</protein>
<evidence type="ECO:0000313" key="4">
    <source>
        <dbReference type="EMBL" id="SDV99492.1"/>
    </source>
</evidence>
<evidence type="ECO:0000313" key="6">
    <source>
        <dbReference type="Proteomes" id="UP000034156"/>
    </source>
</evidence>
<dbReference type="Proteomes" id="UP000034156">
    <property type="component" value="Chromosome"/>
</dbReference>
<evidence type="ECO:0000313" key="3">
    <source>
        <dbReference type="EMBL" id="AKH39702.1"/>
    </source>
</evidence>
<dbReference type="NCBIfam" id="NF001266">
    <property type="entry name" value="PRK00228.1-1"/>
    <property type="match status" value="1"/>
</dbReference>
<dbReference type="InterPro" id="IPR003774">
    <property type="entry name" value="AlgH-like"/>
</dbReference>
<dbReference type="Proteomes" id="UP000324176">
    <property type="component" value="Unassembled WGS sequence"/>
</dbReference>
<evidence type="ECO:0000313" key="5">
    <source>
        <dbReference type="EMBL" id="TYP82114.1"/>
    </source>
</evidence>
<evidence type="ECO:0000313" key="7">
    <source>
        <dbReference type="Proteomes" id="UP000183454"/>
    </source>
</evidence>
<keyword evidence="6" id="KW-1185">Reference proteome</keyword>